<evidence type="ECO:0000256" key="3">
    <source>
        <dbReference type="PROSITE-ProRule" id="PRU00339"/>
    </source>
</evidence>
<dbReference type="Gene3D" id="1.25.40.10">
    <property type="entry name" value="Tetratricopeptide repeat domain"/>
    <property type="match status" value="2"/>
</dbReference>
<dbReference type="PROSITE" id="PS50005">
    <property type="entry name" value="TPR"/>
    <property type="match status" value="2"/>
</dbReference>
<dbReference type="Pfam" id="PF13174">
    <property type="entry name" value="TPR_6"/>
    <property type="match status" value="1"/>
</dbReference>
<evidence type="ECO:0000256" key="2">
    <source>
        <dbReference type="ARBA" id="ARBA00022803"/>
    </source>
</evidence>
<accession>A0A1N6P5T3</accession>
<keyword evidence="1" id="KW-0677">Repeat</keyword>
<evidence type="ECO:0000313" key="5">
    <source>
        <dbReference type="EMBL" id="SIP99720.1"/>
    </source>
</evidence>
<dbReference type="RefSeq" id="WP_076487690.1">
    <property type="nucleotide sequence ID" value="NZ_FTMS01000002.1"/>
</dbReference>
<keyword evidence="6" id="KW-1185">Reference proteome</keyword>
<dbReference type="OrthoDB" id="350246at2"/>
<dbReference type="InterPro" id="IPR019734">
    <property type="entry name" value="TPR_rpt"/>
</dbReference>
<gene>
    <name evidence="5" type="ORF">SAMN05920897_102144</name>
</gene>
<feature type="repeat" description="TPR" evidence="3">
    <location>
        <begin position="272"/>
        <end position="305"/>
    </location>
</feature>
<dbReference type="AlphaFoldDB" id="A0A1N6P5T3"/>
<keyword evidence="4" id="KW-0812">Transmembrane</keyword>
<keyword evidence="2 3" id="KW-0802">TPR repeat</keyword>
<name>A0A1N6P5T3_9SPIO</name>
<keyword evidence="4" id="KW-0472">Membrane</keyword>
<evidence type="ECO:0000256" key="4">
    <source>
        <dbReference type="SAM" id="Phobius"/>
    </source>
</evidence>
<evidence type="ECO:0000256" key="1">
    <source>
        <dbReference type="ARBA" id="ARBA00022737"/>
    </source>
</evidence>
<evidence type="ECO:0000313" key="6">
    <source>
        <dbReference type="Proteomes" id="UP000186400"/>
    </source>
</evidence>
<organism evidence="5 6">
    <name type="scientific">Alkalispirochaeta americana</name>
    <dbReference type="NCBI Taxonomy" id="159291"/>
    <lineage>
        <taxon>Bacteria</taxon>
        <taxon>Pseudomonadati</taxon>
        <taxon>Spirochaetota</taxon>
        <taxon>Spirochaetia</taxon>
        <taxon>Spirochaetales</taxon>
        <taxon>Spirochaetaceae</taxon>
        <taxon>Alkalispirochaeta</taxon>
    </lineage>
</organism>
<keyword evidence="4" id="KW-1133">Transmembrane helix</keyword>
<sequence length="315" mass="36262">MRIPQSRVPAYRSRHGRRIFTVGIVALGAVVMGTGLTFLVVARSPVLPLTETDRALSAVEYWQAGDYEKVAALSTAQLQARPLDELPLSLRGFSRFYLALETVDNEKKQELLVAAVQDLRRALLTPSSTFEPQIRYILGKAYYHRGGYFYDAAIAELEQARARGIRKSDLLEYLALAHSELKHREQAIGYFQELLQESREPVHQVMLADLLVEEERHQEAEQLLLGLLSEDTDTVLRQHAYLTLGSSRKDQELYEKARETYQELLQLNPTSAEARYRLGEIHLAEGHRDRARYEWREALRLNPNHIESFQRLQEY</sequence>
<dbReference type="STRING" id="159291.SAMN05920897_102144"/>
<dbReference type="PROSITE" id="PS50293">
    <property type="entry name" value="TPR_REGION"/>
    <property type="match status" value="1"/>
</dbReference>
<dbReference type="PANTHER" id="PTHR45586:SF1">
    <property type="entry name" value="LIPOPOLYSACCHARIDE ASSEMBLY PROTEIN B"/>
    <property type="match status" value="1"/>
</dbReference>
<dbReference type="PANTHER" id="PTHR45586">
    <property type="entry name" value="TPR REPEAT-CONTAINING PROTEIN PA4667"/>
    <property type="match status" value="1"/>
</dbReference>
<dbReference type="SMART" id="SM00028">
    <property type="entry name" value="TPR"/>
    <property type="match status" value="3"/>
</dbReference>
<dbReference type="InterPro" id="IPR051012">
    <property type="entry name" value="CellSynth/LPSAsmb/PSIAsmb"/>
</dbReference>
<protein>
    <submittedName>
        <fullName evidence="5">TPR repeat-containing protein</fullName>
    </submittedName>
</protein>
<dbReference type="Pfam" id="PF13432">
    <property type="entry name" value="TPR_16"/>
    <property type="match status" value="1"/>
</dbReference>
<dbReference type="EMBL" id="FTMS01000002">
    <property type="protein sequence ID" value="SIP99720.1"/>
    <property type="molecule type" value="Genomic_DNA"/>
</dbReference>
<dbReference type="SUPFAM" id="SSF48452">
    <property type="entry name" value="TPR-like"/>
    <property type="match status" value="1"/>
</dbReference>
<reference evidence="5 6" key="1">
    <citation type="submission" date="2017-01" db="EMBL/GenBank/DDBJ databases">
        <authorList>
            <person name="Mah S.A."/>
            <person name="Swanson W.J."/>
            <person name="Moy G.W."/>
            <person name="Vacquier V.D."/>
        </authorList>
    </citation>
    <scope>NUCLEOTIDE SEQUENCE [LARGE SCALE GENOMIC DNA]</scope>
    <source>
        <strain evidence="5 6">ASpG1</strain>
    </source>
</reference>
<dbReference type="InterPro" id="IPR011990">
    <property type="entry name" value="TPR-like_helical_dom_sf"/>
</dbReference>
<feature type="transmembrane region" description="Helical" evidence="4">
    <location>
        <begin position="20"/>
        <end position="42"/>
    </location>
</feature>
<feature type="repeat" description="TPR" evidence="3">
    <location>
        <begin position="238"/>
        <end position="271"/>
    </location>
</feature>
<proteinExistence type="predicted"/>
<dbReference type="Proteomes" id="UP000186400">
    <property type="component" value="Unassembled WGS sequence"/>
</dbReference>